<dbReference type="EMBL" id="CAMXCT010004162">
    <property type="protein sequence ID" value="CAI4007946.1"/>
    <property type="molecule type" value="Genomic_DNA"/>
</dbReference>
<protein>
    <submittedName>
        <fullName evidence="3">Vacuolar amino acid transporter 5</fullName>
    </submittedName>
</protein>
<evidence type="ECO:0000313" key="2">
    <source>
        <dbReference type="EMBL" id="CAI4007946.1"/>
    </source>
</evidence>
<organism evidence="2">
    <name type="scientific">Cladocopium goreaui</name>
    <dbReference type="NCBI Taxonomy" id="2562237"/>
    <lineage>
        <taxon>Eukaryota</taxon>
        <taxon>Sar</taxon>
        <taxon>Alveolata</taxon>
        <taxon>Dinophyceae</taxon>
        <taxon>Suessiales</taxon>
        <taxon>Symbiodiniaceae</taxon>
        <taxon>Cladocopium</taxon>
    </lineage>
</organism>
<reference evidence="2" key="1">
    <citation type="submission" date="2022-10" db="EMBL/GenBank/DDBJ databases">
        <authorList>
            <person name="Chen Y."/>
            <person name="Dougan E. K."/>
            <person name="Chan C."/>
            <person name="Rhodes N."/>
            <person name="Thang M."/>
        </authorList>
    </citation>
    <scope>NUCLEOTIDE SEQUENCE</scope>
</reference>
<evidence type="ECO:0000313" key="3">
    <source>
        <dbReference type="EMBL" id="CAL4795258.1"/>
    </source>
</evidence>
<evidence type="ECO:0000256" key="1">
    <source>
        <dbReference type="SAM" id="MobiDB-lite"/>
    </source>
</evidence>
<comment type="caution">
    <text evidence="2">The sequence shown here is derived from an EMBL/GenBank/DDBJ whole genome shotgun (WGS) entry which is preliminary data.</text>
</comment>
<dbReference type="AlphaFoldDB" id="A0A9P1GBH0"/>
<gene>
    <name evidence="2" type="ORF">C1SCF055_LOCUS33440</name>
</gene>
<evidence type="ECO:0000313" key="4">
    <source>
        <dbReference type="Proteomes" id="UP001152797"/>
    </source>
</evidence>
<dbReference type="Proteomes" id="UP001152797">
    <property type="component" value="Unassembled WGS sequence"/>
</dbReference>
<accession>A0A9P1GBH0</accession>
<sequence>VDDEHEEKVSAEKMKECQVAQAPELAEIFSDAATCVVLLRRYLSQAQWVGTLNGALIFEKDGVLYPLETTTPVRESATAGAELLSLGSLFAIATFHGHLGGATPKLLKSLKAKKLPPSRHLLELADYLLGRRDTCCLLLSSSKAKEVSPARPSRTVLPKGSGEPTPLEELKSLPGQVESDESEVENESSSSSDVTQGEQGESDHRPKTPPKAMEPAEPNGKVSQELLPLPEPPELGKRRRILDLRSSSTNRPVNLRDLAVVRARLIRPGSKEPLRSGVS</sequence>
<feature type="non-terminal residue" evidence="2">
    <location>
        <position position="279"/>
    </location>
</feature>
<dbReference type="EMBL" id="CAMXCT030004162">
    <property type="protein sequence ID" value="CAL4795258.1"/>
    <property type="molecule type" value="Genomic_DNA"/>
</dbReference>
<name>A0A9P1GBH0_9DINO</name>
<dbReference type="EMBL" id="CAMXCT020004162">
    <property type="protein sequence ID" value="CAL1161321.1"/>
    <property type="molecule type" value="Genomic_DNA"/>
</dbReference>
<proteinExistence type="predicted"/>
<keyword evidence="4" id="KW-1185">Reference proteome</keyword>
<reference evidence="3 4" key="2">
    <citation type="submission" date="2024-05" db="EMBL/GenBank/DDBJ databases">
        <authorList>
            <person name="Chen Y."/>
            <person name="Shah S."/>
            <person name="Dougan E. K."/>
            <person name="Thang M."/>
            <person name="Chan C."/>
        </authorList>
    </citation>
    <scope>NUCLEOTIDE SEQUENCE [LARGE SCALE GENOMIC DNA]</scope>
</reference>
<feature type="region of interest" description="Disordered" evidence="1">
    <location>
        <begin position="147"/>
        <end position="254"/>
    </location>
</feature>